<dbReference type="InterPro" id="IPR036443">
    <property type="entry name" value="Znf_RanBP2_sf"/>
</dbReference>
<sequence>MEGIKFEREDLVEFEITVDPSRGNEVRAKKMVYLGQGRRTYLGPKKLSEKKLAKKEQWKRNWRKGHPPDWECKNCLFSNFGRNKICRKCEIGTRPPREEWPEEEDDYDDNTAAHMQPGDWRCPKCNEIQFSNRDRCRKCGTDRPPFQDLAAMLNVPPGTYKAPPDLQKDGDSSHRASAPPPAPHNPQQQKVAETLFGKFSPDENVQAQLALCMGAFNDLVKATVPDGDNSAIIEKVQSLVAEVNGVLSEDKSAKHAFAMQIAKHPWFSENGQEVRYKPSQNLIEVSRSLKGKGKGKGMDKGKGDGKGDHERPPPPPPGPGHVIRGSIFGAAAAAAAAAGRGESSGGGGGGGGSWAPSWSRSGPY</sequence>
<dbReference type="EMBL" id="CAUYUJ010014442">
    <property type="protein sequence ID" value="CAK0841265.1"/>
    <property type="molecule type" value="Genomic_DNA"/>
</dbReference>
<gene>
    <name evidence="7" type="ORF">PCOR1329_LOCUS36518</name>
</gene>
<feature type="region of interest" description="Disordered" evidence="5">
    <location>
        <begin position="278"/>
        <end position="364"/>
    </location>
</feature>
<feature type="domain" description="RanBP2-type" evidence="6">
    <location>
        <begin position="116"/>
        <end position="145"/>
    </location>
</feature>
<feature type="domain" description="RanBP2-type" evidence="6">
    <location>
        <begin position="63"/>
        <end position="90"/>
    </location>
</feature>
<keyword evidence="1" id="KW-0479">Metal-binding</keyword>
<organism evidence="7 8">
    <name type="scientific">Prorocentrum cordatum</name>
    <dbReference type="NCBI Taxonomy" id="2364126"/>
    <lineage>
        <taxon>Eukaryota</taxon>
        <taxon>Sar</taxon>
        <taxon>Alveolata</taxon>
        <taxon>Dinophyceae</taxon>
        <taxon>Prorocentrales</taxon>
        <taxon>Prorocentraceae</taxon>
        <taxon>Prorocentrum</taxon>
    </lineage>
</organism>
<dbReference type="InterPro" id="IPR001876">
    <property type="entry name" value="Znf_RanBP2"/>
</dbReference>
<reference evidence="7" key="1">
    <citation type="submission" date="2023-10" db="EMBL/GenBank/DDBJ databases">
        <authorList>
            <person name="Chen Y."/>
            <person name="Shah S."/>
            <person name="Dougan E. K."/>
            <person name="Thang M."/>
            <person name="Chan C."/>
        </authorList>
    </citation>
    <scope>NUCLEOTIDE SEQUENCE [LARGE SCALE GENOMIC DNA]</scope>
</reference>
<evidence type="ECO:0000256" key="4">
    <source>
        <dbReference type="PROSITE-ProRule" id="PRU00322"/>
    </source>
</evidence>
<feature type="compositionally biased region" description="Basic and acidic residues" evidence="5">
    <location>
        <begin position="296"/>
        <end position="312"/>
    </location>
</feature>
<keyword evidence="8" id="KW-1185">Reference proteome</keyword>
<dbReference type="PROSITE" id="PS50199">
    <property type="entry name" value="ZF_RANBP2_2"/>
    <property type="match status" value="2"/>
</dbReference>
<evidence type="ECO:0000256" key="1">
    <source>
        <dbReference type="ARBA" id="ARBA00022723"/>
    </source>
</evidence>
<evidence type="ECO:0000256" key="2">
    <source>
        <dbReference type="ARBA" id="ARBA00022771"/>
    </source>
</evidence>
<evidence type="ECO:0000313" key="7">
    <source>
        <dbReference type="EMBL" id="CAK0841265.1"/>
    </source>
</evidence>
<feature type="compositionally biased region" description="Low complexity" evidence="5">
    <location>
        <begin position="354"/>
        <end position="364"/>
    </location>
</feature>
<evidence type="ECO:0000256" key="5">
    <source>
        <dbReference type="SAM" id="MobiDB-lite"/>
    </source>
</evidence>
<comment type="caution">
    <text evidence="7">The sequence shown here is derived from an EMBL/GenBank/DDBJ whole genome shotgun (WGS) entry which is preliminary data.</text>
</comment>
<evidence type="ECO:0000259" key="6">
    <source>
        <dbReference type="PROSITE" id="PS50199"/>
    </source>
</evidence>
<dbReference type="SMART" id="SM00547">
    <property type="entry name" value="ZnF_RBZ"/>
    <property type="match status" value="2"/>
</dbReference>
<keyword evidence="2 4" id="KW-0863">Zinc-finger</keyword>
<proteinExistence type="predicted"/>
<accession>A0ABN9T866</accession>
<protein>
    <recommendedName>
        <fullName evidence="6">RanBP2-type domain-containing protein</fullName>
    </recommendedName>
</protein>
<name>A0ABN9T866_9DINO</name>
<dbReference type="Proteomes" id="UP001189429">
    <property type="component" value="Unassembled WGS sequence"/>
</dbReference>
<dbReference type="Gene3D" id="4.10.1060.10">
    <property type="entry name" value="Zinc finger, RanBP2-type"/>
    <property type="match status" value="1"/>
</dbReference>
<feature type="compositionally biased region" description="Gly residues" evidence="5">
    <location>
        <begin position="342"/>
        <end position="353"/>
    </location>
</feature>
<dbReference type="PROSITE" id="PS01358">
    <property type="entry name" value="ZF_RANBP2_1"/>
    <property type="match status" value="1"/>
</dbReference>
<dbReference type="SUPFAM" id="SSF90209">
    <property type="entry name" value="Ran binding protein zinc finger-like"/>
    <property type="match status" value="1"/>
</dbReference>
<feature type="compositionally biased region" description="Low complexity" evidence="5">
    <location>
        <begin position="329"/>
        <end position="341"/>
    </location>
</feature>
<evidence type="ECO:0000256" key="3">
    <source>
        <dbReference type="ARBA" id="ARBA00022833"/>
    </source>
</evidence>
<evidence type="ECO:0000313" key="8">
    <source>
        <dbReference type="Proteomes" id="UP001189429"/>
    </source>
</evidence>
<feature type="region of interest" description="Disordered" evidence="5">
    <location>
        <begin position="155"/>
        <end position="188"/>
    </location>
</feature>
<keyword evidence="3" id="KW-0862">Zinc</keyword>